<protein>
    <submittedName>
        <fullName evidence="2">Uncharacterized protein</fullName>
    </submittedName>
</protein>
<keyword evidence="3" id="KW-1185">Reference proteome</keyword>
<feature type="region of interest" description="Disordered" evidence="1">
    <location>
        <begin position="59"/>
        <end position="78"/>
    </location>
</feature>
<dbReference type="Proteomes" id="UP000324222">
    <property type="component" value="Unassembled WGS sequence"/>
</dbReference>
<evidence type="ECO:0000256" key="1">
    <source>
        <dbReference type="SAM" id="MobiDB-lite"/>
    </source>
</evidence>
<name>A0A5B7E0E3_PORTR</name>
<dbReference type="EMBL" id="VSRR010001582">
    <property type="protein sequence ID" value="MPC26294.1"/>
    <property type="molecule type" value="Genomic_DNA"/>
</dbReference>
<comment type="caution">
    <text evidence="2">The sequence shown here is derived from an EMBL/GenBank/DDBJ whole genome shotgun (WGS) entry which is preliminary data.</text>
</comment>
<accession>A0A5B7E0E3</accession>
<proteinExistence type="predicted"/>
<feature type="region of interest" description="Disordered" evidence="1">
    <location>
        <begin position="139"/>
        <end position="158"/>
    </location>
</feature>
<evidence type="ECO:0000313" key="3">
    <source>
        <dbReference type="Proteomes" id="UP000324222"/>
    </source>
</evidence>
<reference evidence="2 3" key="1">
    <citation type="submission" date="2019-05" db="EMBL/GenBank/DDBJ databases">
        <title>Another draft genome of Portunus trituberculatus and its Hox gene families provides insights of decapod evolution.</title>
        <authorList>
            <person name="Jeong J.-H."/>
            <person name="Song I."/>
            <person name="Kim S."/>
            <person name="Choi T."/>
            <person name="Kim D."/>
            <person name="Ryu S."/>
            <person name="Kim W."/>
        </authorList>
    </citation>
    <scope>NUCLEOTIDE SEQUENCE [LARGE SCALE GENOMIC DNA]</scope>
    <source>
        <tissue evidence="2">Muscle</tissue>
    </source>
</reference>
<organism evidence="2 3">
    <name type="scientific">Portunus trituberculatus</name>
    <name type="common">Swimming crab</name>
    <name type="synonym">Neptunus trituberculatus</name>
    <dbReference type="NCBI Taxonomy" id="210409"/>
    <lineage>
        <taxon>Eukaryota</taxon>
        <taxon>Metazoa</taxon>
        <taxon>Ecdysozoa</taxon>
        <taxon>Arthropoda</taxon>
        <taxon>Crustacea</taxon>
        <taxon>Multicrustacea</taxon>
        <taxon>Malacostraca</taxon>
        <taxon>Eumalacostraca</taxon>
        <taxon>Eucarida</taxon>
        <taxon>Decapoda</taxon>
        <taxon>Pleocyemata</taxon>
        <taxon>Brachyura</taxon>
        <taxon>Eubrachyura</taxon>
        <taxon>Portunoidea</taxon>
        <taxon>Portunidae</taxon>
        <taxon>Portuninae</taxon>
        <taxon>Portunus</taxon>
    </lineage>
</organism>
<sequence>MWREHWVWSIPDTARQGRRGPLTRPCLVDPPTCPPQSFGPLSFSLPPPPAENTLSPPAGLHRVPVQSPSPAGSGGLTDAAPLRQANVWPNGRGFKLFIAEEVRVHLQIITCWMTFRPVNNAGIGYFMITPCEEHLPREAGNRTLAEEVTREGGDAGMS</sequence>
<gene>
    <name evidence="2" type="ORF">E2C01_019430</name>
</gene>
<evidence type="ECO:0000313" key="2">
    <source>
        <dbReference type="EMBL" id="MPC26294.1"/>
    </source>
</evidence>
<dbReference type="AlphaFoldDB" id="A0A5B7E0E3"/>